<accession>A0A239PML9</accession>
<organism evidence="3 4">
    <name type="scientific">Paracoccus seriniphilus</name>
    <dbReference type="NCBI Taxonomy" id="184748"/>
    <lineage>
        <taxon>Bacteria</taxon>
        <taxon>Pseudomonadati</taxon>
        <taxon>Pseudomonadota</taxon>
        <taxon>Alphaproteobacteria</taxon>
        <taxon>Rhodobacterales</taxon>
        <taxon>Paracoccaceae</taxon>
        <taxon>Paracoccus</taxon>
    </lineage>
</organism>
<feature type="transmembrane region" description="Helical" evidence="1">
    <location>
        <begin position="275"/>
        <end position="295"/>
    </location>
</feature>
<reference evidence="3 4" key="1">
    <citation type="submission" date="2017-07" db="EMBL/GenBank/DDBJ databases">
        <authorList>
            <person name="Sun Z.S."/>
            <person name="Albrecht U."/>
            <person name="Echele G."/>
            <person name="Lee C.C."/>
        </authorList>
    </citation>
    <scope>NUCLEOTIDE SEQUENCE [LARGE SCALE GENOMIC DNA]</scope>
    <source>
        <strain evidence="3 4">DSM 14827</strain>
    </source>
</reference>
<sequence>MVRLLLICLALLMPAPAMSQEARLMILHDHGNPVQSEMVRLRIRGEYDLTISLEDMQFPNSSAYDWIQIARDDWHKERVNGRLLQIFERQVAVFPRQPGPVTVGPLSHDLTYVTAGGGRENTTVTAPEITLNVQPFPADHPALSARDLTLTDELSARPGALKKDEVLTRRVTIEALGTLAHYLPPRPDIRQPWMISYTKPEIRETVLTEDGPVARVEWEWQMRPHTGEPAILPGIGFPWFDTDSRQIRIAPLKPIPFGFAGFGTNFGATQAPASVWLLAGVPLLSFLVTLLVLLLRRRPARRRQLRLRLRRLLPSPHVRAMKAAARRGDLPDLRKAIALHEDRSGTSTDTSRLDRQIYACDHQADFNPTVWLQSYLAANRSARWRMFWRDHPGDDSLSPPHAATRRENRHV</sequence>
<feature type="chain" id="PRO_5012489642" evidence="2">
    <location>
        <begin position="20"/>
        <end position="411"/>
    </location>
</feature>
<dbReference type="RefSeq" id="WP_089342526.1">
    <property type="nucleotide sequence ID" value="NZ_CP067129.1"/>
</dbReference>
<evidence type="ECO:0000256" key="2">
    <source>
        <dbReference type="SAM" id="SignalP"/>
    </source>
</evidence>
<dbReference type="EMBL" id="FZQB01000001">
    <property type="protein sequence ID" value="SNT68613.1"/>
    <property type="molecule type" value="Genomic_DNA"/>
</dbReference>
<protein>
    <submittedName>
        <fullName evidence="3">Oxygen tolerance</fullName>
    </submittedName>
</protein>
<feature type="signal peptide" evidence="2">
    <location>
        <begin position="1"/>
        <end position="19"/>
    </location>
</feature>
<dbReference type="PANTHER" id="PTHR40940:SF1">
    <property type="entry name" value="PROTEIN BATD"/>
    <property type="match status" value="1"/>
</dbReference>
<dbReference type="OrthoDB" id="7688940at2"/>
<evidence type="ECO:0000256" key="1">
    <source>
        <dbReference type="SAM" id="Phobius"/>
    </source>
</evidence>
<proteinExistence type="predicted"/>
<dbReference type="Proteomes" id="UP000198307">
    <property type="component" value="Unassembled WGS sequence"/>
</dbReference>
<dbReference type="AlphaFoldDB" id="A0A239PML9"/>
<evidence type="ECO:0000313" key="4">
    <source>
        <dbReference type="Proteomes" id="UP000198307"/>
    </source>
</evidence>
<evidence type="ECO:0000313" key="3">
    <source>
        <dbReference type="EMBL" id="SNT68613.1"/>
    </source>
</evidence>
<keyword evidence="2" id="KW-0732">Signal</keyword>
<name>A0A239PML9_9RHOB</name>
<dbReference type="InterPro" id="IPR025738">
    <property type="entry name" value="BatD"/>
</dbReference>
<keyword evidence="4" id="KW-1185">Reference proteome</keyword>
<dbReference type="PANTHER" id="PTHR40940">
    <property type="entry name" value="PROTEIN BATD-RELATED"/>
    <property type="match status" value="1"/>
</dbReference>
<keyword evidence="1" id="KW-0472">Membrane</keyword>
<gene>
    <name evidence="3" type="ORF">SAMN05444959_101171</name>
</gene>
<keyword evidence="1" id="KW-1133">Transmembrane helix</keyword>
<keyword evidence="1" id="KW-0812">Transmembrane</keyword>